<sequence length="54" mass="6485">MPFFKLFQTLKYTQIHQNTPKLTCKHYFRTIKKQPITPKKYTPLKTIIGLIFLS</sequence>
<name>A0A8S5SAL6_9CAUD</name>
<organism evidence="1">
    <name type="scientific">Siphoviridae sp. ctgaY24</name>
    <dbReference type="NCBI Taxonomy" id="2827911"/>
    <lineage>
        <taxon>Viruses</taxon>
        <taxon>Duplodnaviria</taxon>
        <taxon>Heunggongvirae</taxon>
        <taxon>Uroviricota</taxon>
        <taxon>Caudoviricetes</taxon>
    </lineage>
</organism>
<dbReference type="EMBL" id="BK032562">
    <property type="protein sequence ID" value="DAF48009.1"/>
    <property type="molecule type" value="Genomic_DNA"/>
</dbReference>
<accession>A0A8S5SAL6</accession>
<proteinExistence type="predicted"/>
<protein>
    <submittedName>
        <fullName evidence="1">Uncharacterized protein</fullName>
    </submittedName>
</protein>
<reference evidence="1" key="1">
    <citation type="journal article" date="2021" name="Proc. Natl. Acad. Sci. U.S.A.">
        <title>A Catalog of Tens of Thousands of Viruses from Human Metagenomes Reveals Hidden Associations with Chronic Diseases.</title>
        <authorList>
            <person name="Tisza M.J."/>
            <person name="Buck C.B."/>
        </authorList>
    </citation>
    <scope>NUCLEOTIDE SEQUENCE</scope>
    <source>
        <strain evidence="1">CtgaY24</strain>
    </source>
</reference>
<evidence type="ECO:0000313" key="1">
    <source>
        <dbReference type="EMBL" id="DAF48009.1"/>
    </source>
</evidence>